<reference evidence="2" key="1">
    <citation type="submission" date="2018-03" db="EMBL/GenBank/DDBJ databases">
        <authorList>
            <person name="Rodrigo-Torres L."/>
            <person name="Arahal R. D."/>
            <person name="Lucena T."/>
        </authorList>
    </citation>
    <scope>NUCLEOTIDE SEQUENCE [LARGE SCALE GENOMIC DNA]</scope>
    <source>
        <strain evidence="2">CECT 8871</strain>
    </source>
</reference>
<dbReference type="AlphaFoldDB" id="A0A2R8AQ88"/>
<evidence type="ECO:0000313" key="2">
    <source>
        <dbReference type="Proteomes" id="UP000244904"/>
    </source>
</evidence>
<protein>
    <submittedName>
        <fullName evidence="1">Uncharacterized protein</fullName>
    </submittedName>
</protein>
<dbReference type="EMBL" id="OMOJ01000001">
    <property type="protein sequence ID" value="SPF78140.1"/>
    <property type="molecule type" value="Genomic_DNA"/>
</dbReference>
<keyword evidence="2" id="KW-1185">Reference proteome</keyword>
<gene>
    <name evidence="1" type="ORF">PRI8871_00733</name>
</gene>
<proteinExistence type="predicted"/>
<dbReference type="Proteomes" id="UP000244904">
    <property type="component" value="Unassembled WGS sequence"/>
</dbReference>
<evidence type="ECO:0000313" key="1">
    <source>
        <dbReference type="EMBL" id="SPF78140.1"/>
    </source>
</evidence>
<accession>A0A2R8AQ88</accession>
<name>A0A2R8AQ88_9RHOB</name>
<organism evidence="1 2">
    <name type="scientific">Pseudoprimorskyibacter insulae</name>
    <dbReference type="NCBI Taxonomy" id="1695997"/>
    <lineage>
        <taxon>Bacteria</taxon>
        <taxon>Pseudomonadati</taxon>
        <taxon>Pseudomonadota</taxon>
        <taxon>Alphaproteobacteria</taxon>
        <taxon>Rhodobacterales</taxon>
        <taxon>Paracoccaceae</taxon>
        <taxon>Pseudoprimorskyibacter</taxon>
    </lineage>
</organism>
<sequence length="98" mass="10568">MRDLATEPKKAYRHLGSENGQAFIGLVADFRAAFFAGDLPMGPLSATKVEGTFELDWFVSTGCTLKTVIAASGVGDEAWKDAHRIHLKAIVIEGEVFA</sequence>